<dbReference type="AlphaFoldDB" id="A0AAV5VUP3"/>
<dbReference type="InterPro" id="IPR002213">
    <property type="entry name" value="UDP_glucos_trans"/>
</dbReference>
<dbReference type="Gene3D" id="3.40.50.2000">
    <property type="entry name" value="Glycogen Phosphorylase B"/>
    <property type="match status" value="1"/>
</dbReference>
<dbReference type="EMBL" id="BTSY01000004">
    <property type="protein sequence ID" value="GMT21765.1"/>
    <property type="molecule type" value="Genomic_DNA"/>
</dbReference>
<dbReference type="PANTHER" id="PTHR48043">
    <property type="entry name" value="EG:EG0003.4 PROTEIN-RELATED"/>
    <property type="match status" value="1"/>
</dbReference>
<protein>
    <recommendedName>
        <fullName evidence="2">glucuronosyltransferase</fullName>
        <ecNumber evidence="2">2.4.1.17</ecNumber>
    </recommendedName>
</protein>
<comment type="caution">
    <text evidence="7">The sequence shown here is derived from an EMBL/GenBank/DDBJ whole genome shotgun (WGS) entry which is preliminary data.</text>
</comment>
<dbReference type="GO" id="GO:0015020">
    <property type="term" value="F:glucuronosyltransferase activity"/>
    <property type="evidence" value="ECO:0007669"/>
    <property type="project" value="UniProtKB-EC"/>
</dbReference>
<organism evidence="7 8">
    <name type="scientific">Pristionchus fissidentatus</name>
    <dbReference type="NCBI Taxonomy" id="1538716"/>
    <lineage>
        <taxon>Eukaryota</taxon>
        <taxon>Metazoa</taxon>
        <taxon>Ecdysozoa</taxon>
        <taxon>Nematoda</taxon>
        <taxon>Chromadorea</taxon>
        <taxon>Rhabditida</taxon>
        <taxon>Rhabditina</taxon>
        <taxon>Diplogasteromorpha</taxon>
        <taxon>Diplogasteroidea</taxon>
        <taxon>Neodiplogasteridae</taxon>
        <taxon>Pristionchus</taxon>
    </lineage>
</organism>
<keyword evidence="4" id="KW-0808">Transferase</keyword>
<comment type="similarity">
    <text evidence="1">Belongs to the UDP-glycosyltransferase family.</text>
</comment>
<proteinExistence type="inferred from homology"/>
<evidence type="ECO:0000313" key="8">
    <source>
        <dbReference type="Proteomes" id="UP001432322"/>
    </source>
</evidence>
<evidence type="ECO:0000256" key="6">
    <source>
        <dbReference type="ARBA" id="ARBA00047475"/>
    </source>
</evidence>
<reference evidence="7" key="1">
    <citation type="submission" date="2023-10" db="EMBL/GenBank/DDBJ databases">
        <title>Genome assembly of Pristionchus species.</title>
        <authorList>
            <person name="Yoshida K."/>
            <person name="Sommer R.J."/>
        </authorList>
    </citation>
    <scope>NUCLEOTIDE SEQUENCE</scope>
    <source>
        <strain evidence="7">RS5133</strain>
    </source>
</reference>
<accession>A0AAV5VUP3</accession>
<dbReference type="SUPFAM" id="SSF53756">
    <property type="entry name" value="UDP-Glycosyltransferase/glycogen phosphorylase"/>
    <property type="match status" value="1"/>
</dbReference>
<dbReference type="Proteomes" id="UP001432322">
    <property type="component" value="Unassembled WGS sequence"/>
</dbReference>
<sequence length="122" mass="13910">NSLVFTNSEPLVDFPRPSSSRIVDIGGIVVASHHEPLNESWSALFNLRPKTIYLSFGTVAKAHLMPETYKKSIIEAIRRFPDVTFIWKYENPSHNISHGVSNLIEATWVPQRDILRKYSVSM</sequence>
<evidence type="ECO:0000256" key="5">
    <source>
        <dbReference type="ARBA" id="ARBA00022729"/>
    </source>
</evidence>
<dbReference type="PANTHER" id="PTHR48043:SF23">
    <property type="entry name" value="UDP-GLUCURONOSYLTRANSFERASE"/>
    <property type="match status" value="1"/>
</dbReference>
<gene>
    <name evidence="7" type="ORF">PFISCL1PPCAC_13062</name>
</gene>
<feature type="non-terminal residue" evidence="7">
    <location>
        <position position="1"/>
    </location>
</feature>
<name>A0AAV5VUP3_9BILA</name>
<keyword evidence="3" id="KW-0328">Glycosyltransferase</keyword>
<evidence type="ECO:0000313" key="7">
    <source>
        <dbReference type="EMBL" id="GMT21765.1"/>
    </source>
</evidence>
<comment type="catalytic activity">
    <reaction evidence="6">
        <text>glucuronate acceptor + UDP-alpha-D-glucuronate = acceptor beta-D-glucuronoside + UDP + H(+)</text>
        <dbReference type="Rhea" id="RHEA:21032"/>
        <dbReference type="ChEBI" id="CHEBI:15378"/>
        <dbReference type="ChEBI" id="CHEBI:58052"/>
        <dbReference type="ChEBI" id="CHEBI:58223"/>
        <dbReference type="ChEBI" id="CHEBI:132367"/>
        <dbReference type="ChEBI" id="CHEBI:132368"/>
        <dbReference type="EC" id="2.4.1.17"/>
    </reaction>
</comment>
<evidence type="ECO:0000256" key="1">
    <source>
        <dbReference type="ARBA" id="ARBA00009995"/>
    </source>
</evidence>
<evidence type="ECO:0000256" key="4">
    <source>
        <dbReference type="ARBA" id="ARBA00022679"/>
    </source>
</evidence>
<dbReference type="InterPro" id="IPR050271">
    <property type="entry name" value="UDP-glycosyltransferase"/>
</dbReference>
<dbReference type="EC" id="2.4.1.17" evidence="2"/>
<keyword evidence="5" id="KW-0732">Signal</keyword>
<dbReference type="Pfam" id="PF00201">
    <property type="entry name" value="UDPGT"/>
    <property type="match status" value="1"/>
</dbReference>
<evidence type="ECO:0000256" key="2">
    <source>
        <dbReference type="ARBA" id="ARBA00012544"/>
    </source>
</evidence>
<evidence type="ECO:0000256" key="3">
    <source>
        <dbReference type="ARBA" id="ARBA00022676"/>
    </source>
</evidence>
<keyword evidence="8" id="KW-1185">Reference proteome</keyword>